<accession>A0A2N9Y3L5</accession>
<proteinExistence type="predicted"/>
<gene>
    <name evidence="1" type="ORF">BHC47_06060</name>
</gene>
<evidence type="ECO:0000313" key="1">
    <source>
        <dbReference type="EMBL" id="PIT62052.1"/>
    </source>
</evidence>
<protein>
    <submittedName>
        <fullName evidence="1">Uncharacterized protein</fullName>
    </submittedName>
</protein>
<reference evidence="1 2" key="1">
    <citation type="journal article" date="2017" name="MBio">
        <title>Type VI secretion-mediated competition in the bee gut microbiome.</title>
        <authorList>
            <person name="Steele M.I."/>
            <person name="Kwong W.K."/>
            <person name="Powell J.E."/>
            <person name="Whiteley M."/>
            <person name="Moran N.A."/>
        </authorList>
    </citation>
    <scope>NUCLEOTIDE SEQUENCE [LARGE SCALE GENOMIC DNA]</scope>
    <source>
        <strain evidence="1 2">PEB0171</strain>
    </source>
</reference>
<organism evidence="1 2">
    <name type="scientific">Snodgrassella alvi</name>
    <dbReference type="NCBI Taxonomy" id="1196083"/>
    <lineage>
        <taxon>Bacteria</taxon>
        <taxon>Pseudomonadati</taxon>
        <taxon>Pseudomonadota</taxon>
        <taxon>Betaproteobacteria</taxon>
        <taxon>Neisseriales</taxon>
        <taxon>Neisseriaceae</taxon>
        <taxon>Snodgrassella</taxon>
    </lineage>
</organism>
<dbReference type="EMBL" id="MEIV01000053">
    <property type="protein sequence ID" value="PIT62052.1"/>
    <property type="molecule type" value="Genomic_DNA"/>
</dbReference>
<comment type="caution">
    <text evidence="1">The sequence shown here is derived from an EMBL/GenBank/DDBJ whole genome shotgun (WGS) entry which is preliminary data.</text>
</comment>
<dbReference type="Proteomes" id="UP000231094">
    <property type="component" value="Unassembled WGS sequence"/>
</dbReference>
<evidence type="ECO:0000313" key="2">
    <source>
        <dbReference type="Proteomes" id="UP000231094"/>
    </source>
</evidence>
<dbReference type="AlphaFoldDB" id="A0A2N9Y3L5"/>
<sequence>MPALAGFLISYRGDICLLYMENHYKKKEPESAEVANMKFQMKQQCERLRKILERIRFPQIIHLKNSA</sequence>
<name>A0A2N9Y3L5_9NEIS</name>